<organism evidence="2 3">
    <name type="scientific">Lentzea flaviverrucosa</name>
    <dbReference type="NCBI Taxonomy" id="200379"/>
    <lineage>
        <taxon>Bacteria</taxon>
        <taxon>Bacillati</taxon>
        <taxon>Actinomycetota</taxon>
        <taxon>Actinomycetes</taxon>
        <taxon>Pseudonocardiales</taxon>
        <taxon>Pseudonocardiaceae</taxon>
        <taxon>Lentzea</taxon>
    </lineage>
</organism>
<proteinExistence type="predicted"/>
<protein>
    <recommendedName>
        <fullName evidence="1">HTH luxR-type domain-containing protein</fullName>
    </recommendedName>
</protein>
<dbReference type="SUPFAM" id="SSF46894">
    <property type="entry name" value="C-terminal effector domain of the bipartite response regulators"/>
    <property type="match status" value="1"/>
</dbReference>
<dbReference type="SMART" id="SM00421">
    <property type="entry name" value="HTH_LUXR"/>
    <property type="match status" value="1"/>
</dbReference>
<evidence type="ECO:0000313" key="2">
    <source>
        <dbReference type="EMBL" id="SES48916.1"/>
    </source>
</evidence>
<accession>A0A1H9XRY0</accession>
<sequence length="253" mass="27659">MDVSPSDEVEQGHDVAAARVAELRRLVGEMAGVLSRPDYGMGEVLTDREYIIRRHREIYSSATRVLRIFSAPPYSRKIEADEPLNLADAARLVTMDYRVITDTSALGLPGALKLVLRDSAAKGCQNRLVAGVPFKMIISDDRSAMIGLPGDPRSLVVTNPLMIGFFGDLFEAVWDMSTPIVNQQEVDDLGAAVGEEGRHLLALLAAGYTDAVIGLMLGLSERTVQRRVQLLMKQMGADTRFQAGVNAAKRGWF</sequence>
<dbReference type="GO" id="GO:0006355">
    <property type="term" value="P:regulation of DNA-templated transcription"/>
    <property type="evidence" value="ECO:0007669"/>
    <property type="project" value="InterPro"/>
</dbReference>
<keyword evidence="3" id="KW-1185">Reference proteome</keyword>
<gene>
    <name evidence="2" type="ORF">SAMN05216195_11713</name>
</gene>
<dbReference type="InterPro" id="IPR016032">
    <property type="entry name" value="Sig_transdc_resp-reg_C-effctor"/>
</dbReference>
<dbReference type="Proteomes" id="UP000199028">
    <property type="component" value="Unassembled WGS sequence"/>
</dbReference>
<reference evidence="3" key="1">
    <citation type="submission" date="2016-10" db="EMBL/GenBank/DDBJ databases">
        <authorList>
            <person name="Varghese N."/>
            <person name="Submissions S."/>
        </authorList>
    </citation>
    <scope>NUCLEOTIDE SEQUENCE [LARGE SCALE GENOMIC DNA]</scope>
    <source>
        <strain evidence="3">CGMCC 4.578</strain>
    </source>
</reference>
<dbReference type="InterPro" id="IPR036388">
    <property type="entry name" value="WH-like_DNA-bd_sf"/>
</dbReference>
<evidence type="ECO:0000259" key="1">
    <source>
        <dbReference type="SMART" id="SM00421"/>
    </source>
</evidence>
<dbReference type="EMBL" id="FOFT01000017">
    <property type="protein sequence ID" value="SES48916.1"/>
    <property type="molecule type" value="Genomic_DNA"/>
</dbReference>
<evidence type="ECO:0000313" key="3">
    <source>
        <dbReference type="Proteomes" id="UP000199028"/>
    </source>
</evidence>
<name>A0A1H9XRY0_9PSEU</name>
<dbReference type="InterPro" id="IPR000792">
    <property type="entry name" value="Tscrpt_reg_LuxR_C"/>
</dbReference>
<feature type="domain" description="HTH luxR-type" evidence="1">
    <location>
        <begin position="198"/>
        <end position="247"/>
    </location>
</feature>
<dbReference type="AlphaFoldDB" id="A0A1H9XRY0"/>
<dbReference type="Gene3D" id="1.10.10.10">
    <property type="entry name" value="Winged helix-like DNA-binding domain superfamily/Winged helix DNA-binding domain"/>
    <property type="match status" value="1"/>
</dbReference>
<dbReference type="GO" id="GO:0003677">
    <property type="term" value="F:DNA binding"/>
    <property type="evidence" value="ECO:0007669"/>
    <property type="project" value="InterPro"/>
</dbReference>